<evidence type="ECO:0000256" key="6">
    <source>
        <dbReference type="RuleBase" id="RU363034"/>
    </source>
</evidence>
<dbReference type="InterPro" id="IPR001314">
    <property type="entry name" value="Peptidase_S1A"/>
</dbReference>
<keyword evidence="2 7" id="KW-0732">Signal</keyword>
<dbReference type="Ensembl" id="ENSNGAT00000016101.1">
    <property type="protein sequence ID" value="ENSNGAP00000010566.1"/>
    <property type="gene ID" value="ENSNGAG00000012956.1"/>
</dbReference>
<keyword evidence="10" id="KW-1185">Reference proteome</keyword>
<dbReference type="GeneTree" id="ENSGT00940000154494"/>
<dbReference type="PROSITE" id="PS00134">
    <property type="entry name" value="TRYPSIN_HIS"/>
    <property type="match status" value="1"/>
</dbReference>
<dbReference type="InterPro" id="IPR018114">
    <property type="entry name" value="TRYPSIN_HIS"/>
</dbReference>
<dbReference type="PANTHER" id="PTHR24253:SF159">
    <property type="entry name" value="SERINE PROTEASE 42"/>
    <property type="match status" value="1"/>
</dbReference>
<evidence type="ECO:0000256" key="3">
    <source>
        <dbReference type="ARBA" id="ARBA00022801"/>
    </source>
</evidence>
<gene>
    <name evidence="9" type="primary">Prss38</name>
</gene>
<sequence>MAAPTSGLGVLPPSALGFLLLLPLLGTRAWVTSAVHWRPKSQGIPGSSDVACGQRVLQGKIMGGKPAPYGKWPWQVSVHYAGLHVCGGSILNAYWVLSAAHCFSRDKSIETFDMYVGIINLDTATSHTQWFEVNKVIRHPTYKMHHPVGGDVALVQLKSPITFSDFVLPVCLPPSNLSLDNLSCWATGWGLVSQQGHTLKHLQEVQLPLVPKLLCQLLYGQTSDILPDMLCAGDIKNVRNVCEGDSGGPLVCELNKTWLQIGIVSWGRGCAKPLYPGVYARVSHFSNWIHYNLETIPPPPKLHPSLSPSLRATLSILVTMLMLTGLLVL</sequence>
<feature type="signal peptide" evidence="7">
    <location>
        <begin position="1"/>
        <end position="29"/>
    </location>
</feature>
<dbReference type="PANTHER" id="PTHR24253">
    <property type="entry name" value="TRANSMEMBRANE PROTEASE SERINE"/>
    <property type="match status" value="1"/>
</dbReference>
<organism evidence="9 10">
    <name type="scientific">Nannospalax galili</name>
    <name type="common">Northern Israeli blind subterranean mole rat</name>
    <name type="synonym">Spalax galili</name>
    <dbReference type="NCBI Taxonomy" id="1026970"/>
    <lineage>
        <taxon>Eukaryota</taxon>
        <taxon>Metazoa</taxon>
        <taxon>Chordata</taxon>
        <taxon>Craniata</taxon>
        <taxon>Vertebrata</taxon>
        <taxon>Euteleostomi</taxon>
        <taxon>Mammalia</taxon>
        <taxon>Eutheria</taxon>
        <taxon>Euarchontoglires</taxon>
        <taxon>Glires</taxon>
        <taxon>Rodentia</taxon>
        <taxon>Myomorpha</taxon>
        <taxon>Muroidea</taxon>
        <taxon>Spalacidae</taxon>
        <taxon>Spalacinae</taxon>
        <taxon>Nannospalax</taxon>
    </lineage>
</organism>
<feature type="chain" id="PRO_5034351946" evidence="7">
    <location>
        <begin position="30"/>
        <end position="329"/>
    </location>
</feature>
<dbReference type="InterPro" id="IPR001254">
    <property type="entry name" value="Trypsin_dom"/>
</dbReference>
<evidence type="ECO:0000256" key="2">
    <source>
        <dbReference type="ARBA" id="ARBA00022729"/>
    </source>
</evidence>
<dbReference type="InterPro" id="IPR033116">
    <property type="entry name" value="TRYPSIN_SER"/>
</dbReference>
<evidence type="ECO:0000313" key="9">
    <source>
        <dbReference type="Ensembl" id="ENSNGAP00000010566.1"/>
    </source>
</evidence>
<evidence type="ECO:0000256" key="7">
    <source>
        <dbReference type="SAM" id="SignalP"/>
    </source>
</evidence>
<accession>A0A8C6QXM5</accession>
<dbReference type="Pfam" id="PF00089">
    <property type="entry name" value="Trypsin"/>
    <property type="match status" value="1"/>
</dbReference>
<dbReference type="KEGG" id="ngi:103739108"/>
<dbReference type="GO" id="GO:0004252">
    <property type="term" value="F:serine-type endopeptidase activity"/>
    <property type="evidence" value="ECO:0007669"/>
    <property type="project" value="InterPro"/>
</dbReference>
<dbReference type="PRINTS" id="PR00722">
    <property type="entry name" value="CHYMOTRYPSIN"/>
</dbReference>
<dbReference type="CDD" id="cd00190">
    <property type="entry name" value="Tryp_SPc"/>
    <property type="match status" value="1"/>
</dbReference>
<dbReference type="OMA" id="LVCEFNH"/>
<dbReference type="FunFam" id="2.40.10.10:FF:000039">
    <property type="entry name" value="Brain-specific serine protease 4"/>
    <property type="match status" value="1"/>
</dbReference>
<dbReference type="RefSeq" id="XP_008837657.1">
    <property type="nucleotide sequence ID" value="XM_008839435.3"/>
</dbReference>
<dbReference type="InterPro" id="IPR009003">
    <property type="entry name" value="Peptidase_S1_PA"/>
</dbReference>
<dbReference type="InterPro" id="IPR043504">
    <property type="entry name" value="Peptidase_S1_PA_chymotrypsin"/>
</dbReference>
<dbReference type="OrthoDB" id="10002959at2759"/>
<evidence type="ECO:0000256" key="1">
    <source>
        <dbReference type="ARBA" id="ARBA00022670"/>
    </source>
</evidence>
<evidence type="ECO:0000256" key="4">
    <source>
        <dbReference type="ARBA" id="ARBA00023157"/>
    </source>
</evidence>
<proteinExistence type="predicted"/>
<dbReference type="Gene3D" id="2.40.10.10">
    <property type="entry name" value="Trypsin-like serine proteases"/>
    <property type="match status" value="1"/>
</dbReference>
<reference evidence="9" key="2">
    <citation type="submission" date="2025-09" db="UniProtKB">
        <authorList>
            <consortium name="Ensembl"/>
        </authorList>
    </citation>
    <scope>IDENTIFICATION</scope>
</reference>
<evidence type="ECO:0000313" key="10">
    <source>
        <dbReference type="Proteomes" id="UP000694381"/>
    </source>
</evidence>
<dbReference type="AlphaFoldDB" id="A0A8C6QXM5"/>
<keyword evidence="4" id="KW-1015">Disulfide bond</keyword>
<name>A0A8C6QXM5_NANGA</name>
<keyword evidence="5" id="KW-0325">Glycoprotein</keyword>
<reference evidence="9" key="1">
    <citation type="submission" date="2025-08" db="UniProtKB">
        <authorList>
            <consortium name="Ensembl"/>
        </authorList>
    </citation>
    <scope>IDENTIFICATION</scope>
</reference>
<dbReference type="PROSITE" id="PS50240">
    <property type="entry name" value="TRYPSIN_DOM"/>
    <property type="match status" value="1"/>
</dbReference>
<protein>
    <submittedName>
        <fullName evidence="9">Serine protease 38</fullName>
    </submittedName>
</protein>
<feature type="domain" description="Peptidase S1" evidence="8">
    <location>
        <begin position="61"/>
        <end position="294"/>
    </location>
</feature>
<dbReference type="GeneID" id="103739108"/>
<keyword evidence="6" id="KW-0720">Serine protease</keyword>
<evidence type="ECO:0000259" key="8">
    <source>
        <dbReference type="PROSITE" id="PS50240"/>
    </source>
</evidence>
<dbReference type="GO" id="GO:0006508">
    <property type="term" value="P:proteolysis"/>
    <property type="evidence" value="ECO:0007669"/>
    <property type="project" value="UniProtKB-KW"/>
</dbReference>
<dbReference type="CTD" id="339501"/>
<evidence type="ECO:0000256" key="5">
    <source>
        <dbReference type="ARBA" id="ARBA00023180"/>
    </source>
</evidence>
<keyword evidence="1 6" id="KW-0645">Protease</keyword>
<dbReference type="SUPFAM" id="SSF50494">
    <property type="entry name" value="Trypsin-like serine proteases"/>
    <property type="match status" value="1"/>
</dbReference>
<dbReference type="PROSITE" id="PS00135">
    <property type="entry name" value="TRYPSIN_SER"/>
    <property type="match status" value="1"/>
</dbReference>
<dbReference type="Proteomes" id="UP000694381">
    <property type="component" value="Unassembled WGS sequence"/>
</dbReference>
<keyword evidence="3 6" id="KW-0378">Hydrolase</keyword>
<dbReference type="SMART" id="SM00020">
    <property type="entry name" value="Tryp_SPc"/>
    <property type="match status" value="1"/>
</dbReference>